<dbReference type="EMBL" id="JBHSBI010000001">
    <property type="protein sequence ID" value="MFC4005646.1"/>
    <property type="molecule type" value="Genomic_DNA"/>
</dbReference>
<feature type="region of interest" description="Disordered" evidence="1">
    <location>
        <begin position="95"/>
        <end position="121"/>
    </location>
</feature>
<comment type="caution">
    <text evidence="4">The sequence shown here is derived from an EMBL/GenBank/DDBJ whole genome shotgun (WGS) entry which is preliminary data.</text>
</comment>
<sequence length="121" mass="13191">MQITKKFIIVGAGVLTLVAGGGVAYAATSSSAAAPRITAERAMQIAHQRVPGAWVSEVDYDGRGTRADVWEIELTKGSMHHELDVDAATGRILKYETERADRDDHGDDDRRGRGHDDRDDD</sequence>
<organism evidence="4 5">
    <name type="scientific">Nonomuraea purpurea</name>
    <dbReference type="NCBI Taxonomy" id="1849276"/>
    <lineage>
        <taxon>Bacteria</taxon>
        <taxon>Bacillati</taxon>
        <taxon>Actinomycetota</taxon>
        <taxon>Actinomycetes</taxon>
        <taxon>Streptosporangiales</taxon>
        <taxon>Streptosporangiaceae</taxon>
        <taxon>Nonomuraea</taxon>
    </lineage>
</organism>
<proteinExistence type="predicted"/>
<feature type="signal peptide" evidence="2">
    <location>
        <begin position="1"/>
        <end position="26"/>
    </location>
</feature>
<evidence type="ECO:0000259" key="3">
    <source>
        <dbReference type="Pfam" id="PF03413"/>
    </source>
</evidence>
<evidence type="ECO:0000313" key="5">
    <source>
        <dbReference type="Proteomes" id="UP001595851"/>
    </source>
</evidence>
<evidence type="ECO:0000256" key="1">
    <source>
        <dbReference type="SAM" id="MobiDB-lite"/>
    </source>
</evidence>
<protein>
    <submittedName>
        <fullName evidence="4">PepSY domain-containing protein</fullName>
    </submittedName>
</protein>
<gene>
    <name evidence="4" type="ORF">ACFOY2_00315</name>
</gene>
<reference evidence="5" key="1">
    <citation type="journal article" date="2019" name="Int. J. Syst. Evol. Microbiol.">
        <title>The Global Catalogue of Microorganisms (GCM) 10K type strain sequencing project: providing services to taxonomists for standard genome sequencing and annotation.</title>
        <authorList>
            <consortium name="The Broad Institute Genomics Platform"/>
            <consortium name="The Broad Institute Genome Sequencing Center for Infectious Disease"/>
            <person name="Wu L."/>
            <person name="Ma J."/>
        </authorList>
    </citation>
    <scope>NUCLEOTIDE SEQUENCE [LARGE SCALE GENOMIC DNA]</scope>
    <source>
        <strain evidence="5">TBRC 1276</strain>
    </source>
</reference>
<dbReference type="Proteomes" id="UP001595851">
    <property type="component" value="Unassembled WGS sequence"/>
</dbReference>
<dbReference type="RefSeq" id="WP_379525838.1">
    <property type="nucleotide sequence ID" value="NZ_JBHSBI010000001.1"/>
</dbReference>
<name>A0ABV8FVB0_9ACTN</name>
<evidence type="ECO:0000313" key="4">
    <source>
        <dbReference type="EMBL" id="MFC4005646.1"/>
    </source>
</evidence>
<evidence type="ECO:0000256" key="2">
    <source>
        <dbReference type="SAM" id="SignalP"/>
    </source>
</evidence>
<feature type="chain" id="PRO_5046870797" evidence="2">
    <location>
        <begin position="27"/>
        <end position="121"/>
    </location>
</feature>
<keyword evidence="2" id="KW-0732">Signal</keyword>
<accession>A0ABV8FVB0</accession>
<feature type="domain" description="PepSY" evidence="3">
    <location>
        <begin position="36"/>
        <end position="96"/>
    </location>
</feature>
<dbReference type="Pfam" id="PF03413">
    <property type="entry name" value="PepSY"/>
    <property type="match status" value="1"/>
</dbReference>
<keyword evidence="5" id="KW-1185">Reference proteome</keyword>
<dbReference type="InterPro" id="IPR025711">
    <property type="entry name" value="PepSY"/>
</dbReference>
<dbReference type="Gene3D" id="3.10.450.40">
    <property type="match status" value="1"/>
</dbReference>